<organism evidence="7 8">
    <name type="scientific">Caenorhabditis nigoni</name>
    <dbReference type="NCBI Taxonomy" id="1611254"/>
    <lineage>
        <taxon>Eukaryota</taxon>
        <taxon>Metazoa</taxon>
        <taxon>Ecdysozoa</taxon>
        <taxon>Nematoda</taxon>
        <taxon>Chromadorea</taxon>
        <taxon>Rhabditida</taxon>
        <taxon>Rhabditina</taxon>
        <taxon>Rhabditomorpha</taxon>
        <taxon>Rhabditoidea</taxon>
        <taxon>Rhabditidae</taxon>
        <taxon>Peloderinae</taxon>
        <taxon>Caenorhabditis</taxon>
    </lineage>
</organism>
<feature type="transmembrane region" description="Helical" evidence="6">
    <location>
        <begin position="388"/>
        <end position="408"/>
    </location>
</feature>
<dbReference type="Pfam" id="PF05978">
    <property type="entry name" value="UNC-93"/>
    <property type="match status" value="1"/>
</dbReference>
<proteinExistence type="inferred from homology"/>
<feature type="transmembrane region" description="Helical" evidence="6">
    <location>
        <begin position="138"/>
        <end position="159"/>
    </location>
</feature>
<dbReference type="Gene3D" id="1.20.1250.20">
    <property type="entry name" value="MFS general substrate transporter like domains"/>
    <property type="match status" value="1"/>
</dbReference>
<dbReference type="PANTHER" id="PTHR23294:SF20">
    <property type="entry name" value="UNC93-LIKE PROTEIN MFSD11"/>
    <property type="match status" value="1"/>
</dbReference>
<evidence type="ECO:0000256" key="2">
    <source>
        <dbReference type="ARBA" id="ARBA00009172"/>
    </source>
</evidence>
<dbReference type="SUPFAM" id="SSF103473">
    <property type="entry name" value="MFS general substrate transporter"/>
    <property type="match status" value="1"/>
</dbReference>
<evidence type="ECO:0000256" key="5">
    <source>
        <dbReference type="ARBA" id="ARBA00023136"/>
    </source>
</evidence>
<evidence type="ECO:0000256" key="4">
    <source>
        <dbReference type="ARBA" id="ARBA00022989"/>
    </source>
</evidence>
<dbReference type="PANTHER" id="PTHR23294">
    <property type="entry name" value="ET TRANSLATION PRODUCT-RELATED"/>
    <property type="match status" value="1"/>
</dbReference>
<evidence type="ECO:0000313" key="7">
    <source>
        <dbReference type="EMBL" id="PIC20859.1"/>
    </source>
</evidence>
<dbReference type="GO" id="GO:0016020">
    <property type="term" value="C:membrane"/>
    <property type="evidence" value="ECO:0007669"/>
    <property type="project" value="UniProtKB-SubCell"/>
</dbReference>
<dbReference type="EMBL" id="PDUG01000006">
    <property type="protein sequence ID" value="PIC20859.1"/>
    <property type="molecule type" value="Genomic_DNA"/>
</dbReference>
<keyword evidence="3 6" id="KW-0812">Transmembrane</keyword>
<protein>
    <recommendedName>
        <fullName evidence="9">Major facilitator superfamily (MFS) profile domain-containing protein</fullName>
    </recommendedName>
</protein>
<evidence type="ECO:0000256" key="3">
    <source>
        <dbReference type="ARBA" id="ARBA00022692"/>
    </source>
</evidence>
<evidence type="ECO:0008006" key="9">
    <source>
        <dbReference type="Google" id="ProtNLM"/>
    </source>
</evidence>
<dbReference type="OrthoDB" id="196103at2759"/>
<comment type="caution">
    <text evidence="7">The sequence shown here is derived from an EMBL/GenBank/DDBJ whole genome shotgun (WGS) entry which is preliminary data.</text>
</comment>
<comment type="subcellular location">
    <subcellularLocation>
        <location evidence="1">Membrane</location>
        <topology evidence="1">Multi-pass membrane protein</topology>
    </subcellularLocation>
</comment>
<accession>A0A2G5T147</accession>
<evidence type="ECO:0000256" key="6">
    <source>
        <dbReference type="SAM" id="Phobius"/>
    </source>
</evidence>
<feature type="transmembrane region" description="Helical" evidence="6">
    <location>
        <begin position="414"/>
        <end position="433"/>
    </location>
</feature>
<evidence type="ECO:0000313" key="8">
    <source>
        <dbReference type="Proteomes" id="UP000230233"/>
    </source>
</evidence>
<name>A0A2G5T147_9PELO</name>
<feature type="transmembrane region" description="Helical" evidence="6">
    <location>
        <begin position="347"/>
        <end position="367"/>
    </location>
</feature>
<evidence type="ECO:0000256" key="1">
    <source>
        <dbReference type="ARBA" id="ARBA00004141"/>
    </source>
</evidence>
<gene>
    <name evidence="7" type="primary">Cni-C27C12.4</name>
    <name evidence="7" type="synonym">Cnig_chr_X.g25905</name>
    <name evidence="7" type="ORF">B9Z55_025905</name>
</gene>
<reference evidence="8" key="1">
    <citation type="submission" date="2017-10" db="EMBL/GenBank/DDBJ databases">
        <title>Rapid genome shrinkage in a self-fertile nematode reveals novel sperm competition proteins.</title>
        <authorList>
            <person name="Yin D."/>
            <person name="Schwarz E.M."/>
            <person name="Thomas C.G."/>
            <person name="Felde R.L."/>
            <person name="Korf I.F."/>
            <person name="Cutter A.D."/>
            <person name="Schartner C.M."/>
            <person name="Ralston E.J."/>
            <person name="Meyer B.J."/>
            <person name="Haag E.S."/>
        </authorList>
    </citation>
    <scope>NUCLEOTIDE SEQUENCE [LARGE SCALE GENOMIC DNA]</scope>
    <source>
        <strain evidence="8">JU1422</strain>
    </source>
</reference>
<dbReference type="Proteomes" id="UP000230233">
    <property type="component" value="Chromosome X"/>
</dbReference>
<feature type="transmembrane region" description="Helical" evidence="6">
    <location>
        <begin position="50"/>
        <end position="72"/>
    </location>
</feature>
<feature type="transmembrane region" description="Helical" evidence="6">
    <location>
        <begin position="316"/>
        <end position="335"/>
    </location>
</feature>
<feature type="transmembrane region" description="Helical" evidence="6">
    <location>
        <begin position="79"/>
        <end position="96"/>
    </location>
</feature>
<dbReference type="AlphaFoldDB" id="A0A2G5T147"/>
<comment type="similarity">
    <text evidence="2">Belongs to the unc-93 family.</text>
</comment>
<feature type="transmembrane region" description="Helical" evidence="6">
    <location>
        <begin position="244"/>
        <end position="264"/>
    </location>
</feature>
<dbReference type="InterPro" id="IPR010291">
    <property type="entry name" value="Ion_channel_UNC-93"/>
</dbReference>
<feature type="transmembrane region" description="Helical" evidence="6">
    <location>
        <begin position="171"/>
        <end position="190"/>
    </location>
</feature>
<dbReference type="InterPro" id="IPR036259">
    <property type="entry name" value="MFS_trans_sf"/>
</dbReference>
<feature type="transmembrane region" description="Helical" evidence="6">
    <location>
        <begin position="284"/>
        <end position="304"/>
    </location>
</feature>
<sequence length="454" mass="49654">MRRDLFTVVQLGASFAFIFSAFNSQGLIEVAVLRRKAETAPETGITTNSGYYSLSIIYFFFTFFNLVVPSIVKKLGSKWSQIIGASGYLFFMVTFLNLNVYLLYFGSAVLGAGAALLWAGNGCYLVEISRKNKMERNSGIMWAMLQSSMITGGIFLIYVLRSGDLSNSFTFIYVVFSAVIAVGILVLIFMPNNPAQYVSGQQNEEIENNLEEPLIPSEILESTAPPQSLGEQVRSMLAMSLTPNMLSLSVLFVYSGLEMTFYTGVYTSCLSATQALKTFSDLVIPYNALLIGAGQICGGIVTGALGKALKLRSQHIVFLAFVGHMIAFILAYLSLPNDSTVHSTDAPTILAPTLNLTLIISFLLGISDALWQTQIYVTIGAAFKDDPVNAFAIFKFFQSMAACVSFFYSSFLFLSSQLLILVVGCIASTLFFLKVKLSIQETIGGIEAVREREI</sequence>
<dbReference type="InterPro" id="IPR051617">
    <property type="entry name" value="UNC-93-like_regulator"/>
</dbReference>
<keyword evidence="4 6" id="KW-1133">Transmembrane helix</keyword>
<keyword evidence="5 6" id="KW-0472">Membrane</keyword>
<keyword evidence="8" id="KW-1185">Reference proteome</keyword>
<feature type="transmembrane region" description="Helical" evidence="6">
    <location>
        <begin position="102"/>
        <end position="126"/>
    </location>
</feature>